<dbReference type="Proteomes" id="UP001439008">
    <property type="component" value="Unassembled WGS sequence"/>
</dbReference>
<evidence type="ECO:0000256" key="2">
    <source>
        <dbReference type="ARBA" id="ARBA00022771"/>
    </source>
</evidence>
<dbReference type="InterPro" id="IPR017907">
    <property type="entry name" value="Znf_RING_CS"/>
</dbReference>
<accession>A0ABV2AHS9</accession>
<keyword evidence="5" id="KW-1185">Reference proteome</keyword>
<dbReference type="CDD" id="cd16449">
    <property type="entry name" value="RING-HC"/>
    <property type="match status" value="1"/>
</dbReference>
<gene>
    <name evidence="4" type="ORF">MHBO_001091</name>
</gene>
<dbReference type="EMBL" id="JBDODL010000233">
    <property type="protein sequence ID" value="MES1919231.1"/>
    <property type="molecule type" value="Genomic_DNA"/>
</dbReference>
<reference evidence="4 5" key="1">
    <citation type="journal article" date="2024" name="BMC Biol.">
        <title>Comparative genomics of Ascetosporea gives new insight into the evolutionary basis for animal parasitism in Rhizaria.</title>
        <authorList>
            <person name="Hiltunen Thoren M."/>
            <person name="Onut-Brannstrom I."/>
            <person name="Alfjorden A."/>
            <person name="Peckova H."/>
            <person name="Swords F."/>
            <person name="Hooper C."/>
            <person name="Holzer A.S."/>
            <person name="Bass D."/>
            <person name="Burki F."/>
        </authorList>
    </citation>
    <scope>NUCLEOTIDE SEQUENCE [LARGE SCALE GENOMIC DNA]</scope>
    <source>
        <strain evidence="4">20-A016</strain>
    </source>
</reference>
<dbReference type="InterPro" id="IPR013083">
    <property type="entry name" value="Znf_RING/FYVE/PHD"/>
</dbReference>
<evidence type="ECO:0008006" key="6">
    <source>
        <dbReference type="Google" id="ProtNLM"/>
    </source>
</evidence>
<keyword evidence="2" id="KW-0863">Zinc-finger</keyword>
<keyword evidence="3" id="KW-0862">Zinc</keyword>
<comment type="caution">
    <text evidence="4">The sequence shown here is derived from an EMBL/GenBank/DDBJ whole genome shotgun (WGS) entry which is preliminary data.</text>
</comment>
<proteinExistence type="predicted"/>
<evidence type="ECO:0000256" key="3">
    <source>
        <dbReference type="ARBA" id="ARBA00022833"/>
    </source>
</evidence>
<evidence type="ECO:0000256" key="1">
    <source>
        <dbReference type="ARBA" id="ARBA00022723"/>
    </source>
</evidence>
<evidence type="ECO:0000313" key="5">
    <source>
        <dbReference type="Proteomes" id="UP001439008"/>
    </source>
</evidence>
<organism evidence="4 5">
    <name type="scientific">Bonamia ostreae</name>
    <dbReference type="NCBI Taxonomy" id="126728"/>
    <lineage>
        <taxon>Eukaryota</taxon>
        <taxon>Sar</taxon>
        <taxon>Rhizaria</taxon>
        <taxon>Endomyxa</taxon>
        <taxon>Ascetosporea</taxon>
        <taxon>Haplosporida</taxon>
        <taxon>Bonamia</taxon>
    </lineage>
</organism>
<sequence>MPKRIPRETVANILEILTDEPVPPSAASKRYKKKFKKGVNFGSLGYKNFQNVLNVCPGVMKVILDGEENYVNEKKYQKSESNKPFASKNVVALPRKAKNSFQNGYKNSFQNATFDNSIKSFQVGSANNFYRNSKNFYENDNFAKTKNFDNSKNFYENDNFAKTKNFSNSKNFYENDNFAKTKNFNNSKNFYENDNFAKTKNFNNSKNFYENDNFVKTKNFNNSKNFYENDNFAKTKNFSNSKNFYENDNSFGSSKENFVSKDNLFQSDSKFGDKTNSTKIFDNREKSIFDKFELNFGQNDFFQNSKTNFDLPKFKFERANSFKKNNGMAENQIDENSQNLTKKNENILKKRIIDETDKRNKFLQNLKKLEPFDGDKKEFLNKQVKKGVELALETVRKEKEMSKSRVEALMSVIKLTEEAIAEMETSSLGRCPAFSCFNYVEVVVCPCGHLYCDGCAKRISSRCFLCSKEVIKMQKLNFF</sequence>
<dbReference type="Gene3D" id="3.30.40.10">
    <property type="entry name" value="Zinc/RING finger domain, C3HC4 (zinc finger)"/>
    <property type="match status" value="1"/>
</dbReference>
<name>A0ABV2AHS9_9EUKA</name>
<protein>
    <recommendedName>
        <fullName evidence="6">RING-type domain-containing protein</fullName>
    </recommendedName>
</protein>
<keyword evidence="1" id="KW-0479">Metal-binding</keyword>
<dbReference type="PROSITE" id="PS00518">
    <property type="entry name" value="ZF_RING_1"/>
    <property type="match status" value="1"/>
</dbReference>
<evidence type="ECO:0000313" key="4">
    <source>
        <dbReference type="EMBL" id="MES1919231.1"/>
    </source>
</evidence>